<sequence>MSLPSLLSVSPLYVALLGLMFIAFTLRVGFYRVNSKILLGDGDDPEMLRRIRGQGNFIETVPMALFILIVMEVLGASDTWLHSLGATLVIGRLLHYVGLTKLGPEILRAIGMMATVLTIAVGSIWILLDVL</sequence>
<feature type="transmembrane region" description="Helical" evidence="5">
    <location>
        <begin position="12"/>
        <end position="30"/>
    </location>
</feature>
<proteinExistence type="predicted"/>
<dbReference type="Gene3D" id="1.20.120.550">
    <property type="entry name" value="Membrane associated eicosanoid/glutathione metabolism-like domain"/>
    <property type="match status" value="1"/>
</dbReference>
<dbReference type="PANTHER" id="PTHR35814">
    <property type="match status" value="1"/>
</dbReference>
<dbReference type="AlphaFoldDB" id="A0A1X9N7I7"/>
<feature type="transmembrane region" description="Helical" evidence="5">
    <location>
        <begin position="106"/>
        <end position="128"/>
    </location>
</feature>
<keyword evidence="2 5" id="KW-0812">Transmembrane</keyword>
<dbReference type="RefSeq" id="WP_085758171.1">
    <property type="nucleotide sequence ID" value="NZ_CP019343.1"/>
</dbReference>
<evidence type="ECO:0000313" key="6">
    <source>
        <dbReference type="EMBL" id="ARN74040.1"/>
    </source>
</evidence>
<dbReference type="OrthoDB" id="8537976at2"/>
<dbReference type="STRING" id="716816.BST96_07855"/>
<dbReference type="SUPFAM" id="SSF161084">
    <property type="entry name" value="MAPEG domain-like"/>
    <property type="match status" value="1"/>
</dbReference>
<dbReference type="InterPro" id="IPR001129">
    <property type="entry name" value="Membr-assoc_MAPEG"/>
</dbReference>
<evidence type="ECO:0000256" key="2">
    <source>
        <dbReference type="ARBA" id="ARBA00022692"/>
    </source>
</evidence>
<dbReference type="EMBL" id="CP019343">
    <property type="protein sequence ID" value="ARN74040.1"/>
    <property type="molecule type" value="Genomic_DNA"/>
</dbReference>
<dbReference type="PANTHER" id="PTHR35814:SF1">
    <property type="entry name" value="GLUTATHIONE S-TRANSFERASE-RELATED"/>
    <property type="match status" value="1"/>
</dbReference>
<dbReference type="GO" id="GO:0016740">
    <property type="term" value="F:transferase activity"/>
    <property type="evidence" value="ECO:0007669"/>
    <property type="project" value="UniProtKB-KW"/>
</dbReference>
<keyword evidence="4 5" id="KW-0472">Membrane</keyword>
<gene>
    <name evidence="6" type="ORF">BST96_07855</name>
</gene>
<dbReference type="Pfam" id="PF01124">
    <property type="entry name" value="MAPEG"/>
    <property type="match status" value="1"/>
</dbReference>
<keyword evidence="3 5" id="KW-1133">Transmembrane helix</keyword>
<name>A0A1X9N7I7_9GAMM</name>
<comment type="subcellular location">
    <subcellularLocation>
        <location evidence="1">Membrane</location>
    </subcellularLocation>
</comment>
<feature type="transmembrane region" description="Helical" evidence="5">
    <location>
        <begin position="57"/>
        <end position="74"/>
    </location>
</feature>
<dbReference type="Proteomes" id="UP000193450">
    <property type="component" value="Chromosome"/>
</dbReference>
<evidence type="ECO:0000256" key="1">
    <source>
        <dbReference type="ARBA" id="ARBA00004370"/>
    </source>
</evidence>
<organism evidence="6 7">
    <name type="scientific">Oceanicoccus sagamiensis</name>
    <dbReference type="NCBI Taxonomy" id="716816"/>
    <lineage>
        <taxon>Bacteria</taxon>
        <taxon>Pseudomonadati</taxon>
        <taxon>Pseudomonadota</taxon>
        <taxon>Gammaproteobacteria</taxon>
        <taxon>Cellvibrionales</taxon>
        <taxon>Spongiibacteraceae</taxon>
        <taxon>Oceanicoccus</taxon>
    </lineage>
</organism>
<reference evidence="6 7" key="1">
    <citation type="submission" date="2016-11" db="EMBL/GenBank/DDBJ databases">
        <title>Trade-off between light-utilization and light-protection in marine flavobacteria.</title>
        <authorList>
            <person name="Kumagai Y."/>
        </authorList>
    </citation>
    <scope>NUCLEOTIDE SEQUENCE [LARGE SCALE GENOMIC DNA]</scope>
    <source>
        <strain evidence="6 7">NBRC 107125</strain>
    </source>
</reference>
<accession>A0A1X9N7I7</accession>
<keyword evidence="7" id="KW-1185">Reference proteome</keyword>
<evidence type="ECO:0000256" key="3">
    <source>
        <dbReference type="ARBA" id="ARBA00022989"/>
    </source>
</evidence>
<keyword evidence="6" id="KW-0808">Transferase</keyword>
<feature type="transmembrane region" description="Helical" evidence="5">
    <location>
        <begin position="80"/>
        <end position="99"/>
    </location>
</feature>
<dbReference type="KEGG" id="osg:BST96_07855"/>
<dbReference type="InterPro" id="IPR023352">
    <property type="entry name" value="MAPEG-like_dom_sf"/>
</dbReference>
<evidence type="ECO:0000256" key="5">
    <source>
        <dbReference type="SAM" id="Phobius"/>
    </source>
</evidence>
<dbReference type="GO" id="GO:0016020">
    <property type="term" value="C:membrane"/>
    <property type="evidence" value="ECO:0007669"/>
    <property type="project" value="UniProtKB-SubCell"/>
</dbReference>
<evidence type="ECO:0000313" key="7">
    <source>
        <dbReference type="Proteomes" id="UP000193450"/>
    </source>
</evidence>
<protein>
    <submittedName>
        <fullName evidence="6">Glutathione S-transferase</fullName>
    </submittedName>
</protein>
<evidence type="ECO:0000256" key="4">
    <source>
        <dbReference type="ARBA" id="ARBA00023136"/>
    </source>
</evidence>